<dbReference type="GO" id="GO:0008934">
    <property type="term" value="F:inositol monophosphate 1-phosphatase activity"/>
    <property type="evidence" value="ECO:0007669"/>
    <property type="project" value="InterPro"/>
</dbReference>
<dbReference type="RefSeq" id="XP_002135619.2">
    <property type="nucleotide sequence ID" value="XM_002135583.3"/>
</dbReference>
<dbReference type="FunCoup" id="A0A6I8V1L3">
    <property type="interactions" value="125"/>
</dbReference>
<sequence>MSNHQISEIKLQEYYKVSLELVKQCGPLFLEGFLKPKTDYEVKSAFYDLVTVYDQQIEATLTAGLLKAFPESRIIGEEALDGSLDQAELTDDPTWIIDPIDGTNNFVRKIPHCCISVGLAINKELVAGIIYNPATNELYSSLKGQGAFLNDQPISVASKVVTIQQAVVGYEISLIVVAKGRDQNVKRLFKLGSNATAIRSLGSAALTLCYIATGRCDAYHVENLKPWDLAAGAIILTEAGGRIYHTSGGKFEVMQPDCVCACTEELAQNVIQLIKEADRITEYTFQ</sequence>
<dbReference type="AlphaFoldDB" id="A0A6I8V1L3"/>
<feature type="binding site" evidence="7">
    <location>
        <position position="100"/>
    </location>
    <ligand>
        <name>Mg(2+)</name>
        <dbReference type="ChEBI" id="CHEBI:18420"/>
        <label>1</label>
        <note>catalytic</note>
    </ligand>
</feature>
<dbReference type="KEGG" id="dpo:6900297"/>
<dbReference type="ExpressionAtlas" id="A0A6I8V1L3">
    <property type="expression patterns" value="baseline"/>
</dbReference>
<evidence type="ECO:0000313" key="10">
    <source>
        <dbReference type="RefSeq" id="XP_002135619.2"/>
    </source>
</evidence>
<comment type="similarity">
    <text evidence="3 8">Belongs to the inositol monophosphatase superfamily.</text>
</comment>
<proteinExistence type="inferred from homology"/>
<dbReference type="GO" id="GO:0007165">
    <property type="term" value="P:signal transduction"/>
    <property type="evidence" value="ECO:0007669"/>
    <property type="project" value="TreeGrafter"/>
</dbReference>
<dbReference type="Proteomes" id="UP000001819">
    <property type="component" value="Chromosome X"/>
</dbReference>
<protein>
    <recommendedName>
        <fullName evidence="8">Inositol-1-monophosphatase</fullName>
        <ecNumber evidence="8">3.1.3.25</ecNumber>
    </recommendedName>
</protein>
<keyword evidence="6 7" id="KW-0460">Magnesium</keyword>
<dbReference type="GO" id="GO:0006021">
    <property type="term" value="P:inositol biosynthetic process"/>
    <property type="evidence" value="ECO:0007669"/>
    <property type="project" value="UniProtKB-UniPathway"/>
</dbReference>
<name>A0A6I8V1L3_DROPS</name>
<evidence type="ECO:0000256" key="8">
    <source>
        <dbReference type="RuleBase" id="RU364068"/>
    </source>
</evidence>
<dbReference type="FunFam" id="3.30.540.10:FF:000004">
    <property type="entry name" value="Inositol-1-monophosphatase"/>
    <property type="match status" value="1"/>
</dbReference>
<dbReference type="CDD" id="cd01639">
    <property type="entry name" value="IMPase"/>
    <property type="match status" value="1"/>
</dbReference>
<dbReference type="EC" id="3.1.3.25" evidence="8"/>
<accession>A0A6I8V1L3</accession>
<dbReference type="InParanoid" id="A0A6I8V1L3"/>
<dbReference type="FunFam" id="3.40.190.80:FF:000002">
    <property type="entry name" value="Inositol-1-monophosphatase"/>
    <property type="match status" value="1"/>
</dbReference>
<evidence type="ECO:0000256" key="4">
    <source>
        <dbReference type="ARBA" id="ARBA00022723"/>
    </source>
</evidence>
<evidence type="ECO:0000256" key="3">
    <source>
        <dbReference type="ARBA" id="ARBA00009759"/>
    </source>
</evidence>
<gene>
    <name evidence="10" type="primary">LOC6900297</name>
</gene>
<evidence type="ECO:0000256" key="7">
    <source>
        <dbReference type="PIRSR" id="PIRSR600760-2"/>
    </source>
</evidence>
<keyword evidence="5 8" id="KW-0378">Hydrolase</keyword>
<dbReference type="InterPro" id="IPR020550">
    <property type="entry name" value="Inositol_monophosphatase_CS"/>
</dbReference>
<feature type="binding site" evidence="7">
    <location>
        <position position="77"/>
    </location>
    <ligand>
        <name>Mg(2+)</name>
        <dbReference type="ChEBI" id="CHEBI:18420"/>
        <label>1</label>
        <note>catalytic</note>
    </ligand>
</feature>
<reference evidence="10" key="1">
    <citation type="submission" date="2025-08" db="UniProtKB">
        <authorList>
            <consortium name="RefSeq"/>
        </authorList>
    </citation>
    <scope>IDENTIFICATION</scope>
    <source>
        <strain evidence="10">MV-25-SWS-2005</strain>
        <tissue evidence="10">Whole body</tissue>
    </source>
</reference>
<dbReference type="PANTHER" id="PTHR20854">
    <property type="entry name" value="INOSITOL MONOPHOSPHATASE"/>
    <property type="match status" value="1"/>
</dbReference>
<feature type="binding site" evidence="7">
    <location>
        <position position="101"/>
    </location>
    <ligand>
        <name>Mg(2+)</name>
        <dbReference type="ChEBI" id="CHEBI:18420"/>
        <label>1</label>
        <note>catalytic</note>
    </ligand>
</feature>
<keyword evidence="4 7" id="KW-0479">Metal-binding</keyword>
<dbReference type="PANTHER" id="PTHR20854:SF25">
    <property type="entry name" value="INOSITOL-1-MONOPHOSPHATASE"/>
    <property type="match status" value="1"/>
</dbReference>
<dbReference type="InterPro" id="IPR020583">
    <property type="entry name" value="Inositol_monoP_metal-BS"/>
</dbReference>
<feature type="binding site" evidence="7">
    <location>
        <position position="98"/>
    </location>
    <ligand>
        <name>Mg(2+)</name>
        <dbReference type="ChEBI" id="CHEBI:18420"/>
        <label>1</label>
        <note>catalytic</note>
    </ligand>
</feature>
<comment type="pathway">
    <text evidence="2 8">Polyol metabolism; myo-inositol biosynthesis; myo-inositol from D-glucose 6-phosphate: step 2/2.</text>
</comment>
<dbReference type="InterPro" id="IPR033942">
    <property type="entry name" value="IMPase"/>
</dbReference>
<organism evidence="9 10">
    <name type="scientific">Drosophila pseudoobscura pseudoobscura</name>
    <name type="common">Fruit fly</name>
    <dbReference type="NCBI Taxonomy" id="46245"/>
    <lineage>
        <taxon>Eukaryota</taxon>
        <taxon>Metazoa</taxon>
        <taxon>Ecdysozoa</taxon>
        <taxon>Arthropoda</taxon>
        <taxon>Hexapoda</taxon>
        <taxon>Insecta</taxon>
        <taxon>Pterygota</taxon>
        <taxon>Neoptera</taxon>
        <taxon>Endopterygota</taxon>
        <taxon>Diptera</taxon>
        <taxon>Brachycera</taxon>
        <taxon>Muscomorpha</taxon>
        <taxon>Ephydroidea</taxon>
        <taxon>Drosophilidae</taxon>
        <taxon>Drosophila</taxon>
        <taxon>Sophophora</taxon>
    </lineage>
</organism>
<dbReference type="GO" id="GO:0046872">
    <property type="term" value="F:metal ion binding"/>
    <property type="evidence" value="ECO:0007669"/>
    <property type="project" value="UniProtKB-KW"/>
</dbReference>
<evidence type="ECO:0000313" key="9">
    <source>
        <dbReference type="Proteomes" id="UP000001819"/>
    </source>
</evidence>
<evidence type="ECO:0000256" key="5">
    <source>
        <dbReference type="ARBA" id="ARBA00022801"/>
    </source>
</evidence>
<dbReference type="PROSITE" id="PS00630">
    <property type="entry name" value="IMP_2"/>
    <property type="match status" value="1"/>
</dbReference>
<feature type="binding site" evidence="7">
    <location>
        <position position="228"/>
    </location>
    <ligand>
        <name>Mg(2+)</name>
        <dbReference type="ChEBI" id="CHEBI:18420"/>
        <label>1</label>
        <note>catalytic</note>
    </ligand>
</feature>
<evidence type="ECO:0000256" key="1">
    <source>
        <dbReference type="ARBA" id="ARBA00001946"/>
    </source>
</evidence>
<evidence type="ECO:0000256" key="2">
    <source>
        <dbReference type="ARBA" id="ARBA00005152"/>
    </source>
</evidence>
<dbReference type="UniPathway" id="UPA00823">
    <property type="reaction ID" value="UER00788"/>
</dbReference>
<dbReference type="SUPFAM" id="SSF56655">
    <property type="entry name" value="Carbohydrate phosphatase"/>
    <property type="match status" value="1"/>
</dbReference>
<dbReference type="PROSITE" id="PS00629">
    <property type="entry name" value="IMP_1"/>
    <property type="match status" value="1"/>
</dbReference>
<dbReference type="Pfam" id="PF00459">
    <property type="entry name" value="Inositol_P"/>
    <property type="match status" value="1"/>
</dbReference>
<dbReference type="GO" id="GO:0046854">
    <property type="term" value="P:phosphatidylinositol phosphate biosynthetic process"/>
    <property type="evidence" value="ECO:0007669"/>
    <property type="project" value="InterPro"/>
</dbReference>
<dbReference type="Gene3D" id="3.30.540.10">
    <property type="entry name" value="Fructose-1,6-Bisphosphatase, subunit A, domain 1"/>
    <property type="match status" value="1"/>
</dbReference>
<dbReference type="PRINTS" id="PR00377">
    <property type="entry name" value="IMPHPHTASES"/>
</dbReference>
<comment type="cofactor">
    <cofactor evidence="1 7 8">
        <name>Mg(2+)</name>
        <dbReference type="ChEBI" id="CHEBI:18420"/>
    </cofactor>
</comment>
<evidence type="ECO:0000256" key="6">
    <source>
        <dbReference type="ARBA" id="ARBA00022842"/>
    </source>
</evidence>
<dbReference type="InterPro" id="IPR000760">
    <property type="entry name" value="Inositol_monophosphatase-like"/>
</dbReference>
<keyword evidence="9" id="KW-1185">Reference proteome</keyword>
<dbReference type="Gene3D" id="3.40.190.80">
    <property type="match status" value="1"/>
</dbReference>
<comment type="catalytic activity">
    <reaction evidence="8">
        <text>a myo-inositol phosphate + H2O = myo-inositol + phosphate</text>
        <dbReference type="Rhea" id="RHEA:24056"/>
        <dbReference type="ChEBI" id="CHEBI:15377"/>
        <dbReference type="ChEBI" id="CHEBI:17268"/>
        <dbReference type="ChEBI" id="CHEBI:43474"/>
        <dbReference type="ChEBI" id="CHEBI:84139"/>
        <dbReference type="EC" id="3.1.3.25"/>
    </reaction>
</comment>